<evidence type="ECO:0000256" key="1">
    <source>
        <dbReference type="ARBA" id="ARBA00022837"/>
    </source>
</evidence>
<keyword evidence="5" id="KW-1185">Reference proteome</keyword>
<feature type="region of interest" description="Disordered" evidence="2">
    <location>
        <begin position="178"/>
        <end position="229"/>
    </location>
</feature>
<dbReference type="EMBL" id="JALLPB020000227">
    <property type="protein sequence ID" value="KAL3811914.1"/>
    <property type="molecule type" value="Genomic_DNA"/>
</dbReference>
<dbReference type="CDD" id="cd00051">
    <property type="entry name" value="EFh"/>
    <property type="match status" value="1"/>
</dbReference>
<dbReference type="Proteomes" id="UP001530377">
    <property type="component" value="Unassembled WGS sequence"/>
</dbReference>
<feature type="compositionally biased region" description="Gly residues" evidence="2">
    <location>
        <begin position="178"/>
        <end position="190"/>
    </location>
</feature>
<dbReference type="SMART" id="SM00054">
    <property type="entry name" value="EFh"/>
    <property type="match status" value="2"/>
</dbReference>
<dbReference type="InterPro" id="IPR002048">
    <property type="entry name" value="EF_hand_dom"/>
</dbReference>
<comment type="caution">
    <text evidence="4">The sequence shown here is derived from an EMBL/GenBank/DDBJ whole genome shotgun (WGS) entry which is preliminary data.</text>
</comment>
<dbReference type="InterPro" id="IPR011992">
    <property type="entry name" value="EF-hand-dom_pair"/>
</dbReference>
<protein>
    <recommendedName>
        <fullName evidence="3">EF-hand domain-containing protein</fullName>
    </recommendedName>
</protein>
<feature type="compositionally biased region" description="Low complexity" evidence="2">
    <location>
        <begin position="79"/>
        <end position="96"/>
    </location>
</feature>
<gene>
    <name evidence="4" type="ORF">ACHAXA_002531</name>
</gene>
<feature type="domain" description="EF-hand" evidence="3">
    <location>
        <begin position="315"/>
        <end position="350"/>
    </location>
</feature>
<name>A0ABD3RFV1_9STRA</name>
<dbReference type="PANTHER" id="PTHR19972:SF10">
    <property type="entry name" value="CALBINDIN-32"/>
    <property type="match status" value="1"/>
</dbReference>
<evidence type="ECO:0000313" key="5">
    <source>
        <dbReference type="Proteomes" id="UP001530377"/>
    </source>
</evidence>
<dbReference type="InterPro" id="IPR051001">
    <property type="entry name" value="Calbindin_Ca-bind"/>
</dbReference>
<feature type="region of interest" description="Disordered" evidence="2">
    <location>
        <begin position="66"/>
        <end position="101"/>
    </location>
</feature>
<accession>A0ABD3RFV1</accession>
<feature type="compositionally biased region" description="Polar residues" evidence="2">
    <location>
        <begin position="202"/>
        <end position="219"/>
    </location>
</feature>
<proteinExistence type="predicted"/>
<dbReference type="Pfam" id="PF13499">
    <property type="entry name" value="EF-hand_7"/>
    <property type="match status" value="1"/>
</dbReference>
<evidence type="ECO:0000256" key="2">
    <source>
        <dbReference type="SAM" id="MobiDB-lite"/>
    </source>
</evidence>
<dbReference type="PROSITE" id="PS00018">
    <property type="entry name" value="EF_HAND_1"/>
    <property type="match status" value="2"/>
</dbReference>
<dbReference type="SUPFAM" id="SSF47473">
    <property type="entry name" value="EF-hand"/>
    <property type="match status" value="1"/>
</dbReference>
<organism evidence="4 5">
    <name type="scientific">Cyclostephanos tholiformis</name>
    <dbReference type="NCBI Taxonomy" id="382380"/>
    <lineage>
        <taxon>Eukaryota</taxon>
        <taxon>Sar</taxon>
        <taxon>Stramenopiles</taxon>
        <taxon>Ochrophyta</taxon>
        <taxon>Bacillariophyta</taxon>
        <taxon>Coscinodiscophyceae</taxon>
        <taxon>Thalassiosirophycidae</taxon>
        <taxon>Stephanodiscales</taxon>
        <taxon>Stephanodiscaceae</taxon>
        <taxon>Cyclostephanos</taxon>
    </lineage>
</organism>
<dbReference type="PROSITE" id="PS50222">
    <property type="entry name" value="EF_HAND_2"/>
    <property type="match status" value="2"/>
</dbReference>
<reference evidence="4 5" key="1">
    <citation type="submission" date="2024-10" db="EMBL/GenBank/DDBJ databases">
        <title>Updated reference genomes for cyclostephanoid diatoms.</title>
        <authorList>
            <person name="Roberts W.R."/>
            <person name="Alverson A.J."/>
        </authorList>
    </citation>
    <scope>NUCLEOTIDE SEQUENCE [LARGE SCALE GENOMIC DNA]</scope>
    <source>
        <strain evidence="4 5">AJA228-03</strain>
    </source>
</reference>
<keyword evidence="1" id="KW-0106">Calcium</keyword>
<sequence length="861" mass="95151">MGDRRQADAGDVDFFQVHDAHDENGPTMTTTSAVSFSLPYPAMRAGGDRKDDIFVDSTLLGWIEGDAIDDDDDGGSTMSRPSECESSPSSSSSSSRATWARRHARSIDEGVRFKSLLREGLEMRIGEKVRRERMLSDLLSGNYAYDYSGGGGGVTTTRHHHHPRWKFLGRWLGGLGGGGGGSSHGQGYDGADGTSDDDAITSPDSDPLLSTTKKASNSTNNDGGGGNANNRNFGARFISGLIVALAEEVRDLEVKVDADSSTPMWDKRVDSIRVYFSRLGFRQLRMGGLERPRSSSSGLSGVFGSYLSEGFLGIGKSDTADEAFDKIDVDKSGSLDVWELAQALKMAVSVCGNKFGMRSMETLSELASRLVGLYDINGDGVVDRQEYQAMVQDMAALRFARLREDKMSERSDSEGGMNEIVERRKRRGWCSLFFGGKDDETPSITSMVGTPTGGDAAGVTDTEEIRDSVDQGEGSIVLEGLQVDLRRLVFGAIPGVKRILPGGPLILKPFTATITCSFDKDDIMDSVLLDAGLRRLVARALSRRVRGIRDFLDGAVFYGRTWKLFEKNAPQVEVAKLEDVHFDKRNRLIITGRAKIKEALGYKHDPIEQGFKLRTKIGTRSNGRIIGLLEPEIAIFAECPKELERNVRDKFKAWFDYTIPTFQPLYTYIPLVSPLKKNDNMDGFNLGEDNQIRFIDINNGKLRIEFSAFLRPGRFLGNHYLAFTVPNRTLILTLDRVREGMRNARRNKRLAELAAREVKHLTDAQELKIGGSNDIGGTQSKLNKLSISPEGKARIQRLEKELKATIQEEAILREMKEKTKEGNGKSFISRFAEGYAGAFQEELENARLSDSISEFFGNQDK</sequence>
<dbReference type="PANTHER" id="PTHR19972">
    <property type="entry name" value="CALBINDIN"/>
    <property type="match status" value="1"/>
</dbReference>
<dbReference type="InterPro" id="IPR018247">
    <property type="entry name" value="EF_Hand_1_Ca_BS"/>
</dbReference>
<feature type="domain" description="EF-hand" evidence="3">
    <location>
        <begin position="373"/>
        <end position="397"/>
    </location>
</feature>
<dbReference type="Gene3D" id="1.10.238.10">
    <property type="entry name" value="EF-hand"/>
    <property type="match status" value="1"/>
</dbReference>
<dbReference type="AlphaFoldDB" id="A0ABD3RFV1"/>
<evidence type="ECO:0000313" key="4">
    <source>
        <dbReference type="EMBL" id="KAL3811914.1"/>
    </source>
</evidence>
<evidence type="ECO:0000259" key="3">
    <source>
        <dbReference type="PROSITE" id="PS50222"/>
    </source>
</evidence>